<dbReference type="Proteomes" id="UP000623687">
    <property type="component" value="Unassembled WGS sequence"/>
</dbReference>
<organism evidence="1 2">
    <name type="scientific">Pleurotus ostreatus</name>
    <name type="common">Oyster mushroom</name>
    <name type="synonym">White-rot fungus</name>
    <dbReference type="NCBI Taxonomy" id="5322"/>
    <lineage>
        <taxon>Eukaryota</taxon>
        <taxon>Fungi</taxon>
        <taxon>Dikarya</taxon>
        <taxon>Basidiomycota</taxon>
        <taxon>Agaricomycotina</taxon>
        <taxon>Agaricomycetes</taxon>
        <taxon>Agaricomycetidae</taxon>
        <taxon>Agaricales</taxon>
        <taxon>Pleurotineae</taxon>
        <taxon>Pleurotaceae</taxon>
        <taxon>Pleurotus</taxon>
    </lineage>
</organism>
<protein>
    <submittedName>
        <fullName evidence="1">Uncharacterized protein</fullName>
    </submittedName>
</protein>
<reference evidence="1" key="1">
    <citation type="submission" date="2019-07" db="EMBL/GenBank/DDBJ databases">
        <authorList>
            <person name="Palmer J.M."/>
        </authorList>
    </citation>
    <scope>NUCLEOTIDE SEQUENCE</scope>
    <source>
        <strain evidence="1">PC9</strain>
    </source>
</reference>
<sequence length="124" mass="14799">MADQGTNNILFIRDVNRLFYDVAMDHRFERLDLRDLNAGGAFELQRIRDPWLTKRLKWISLSTWTLAQILTEECYRSETLRNAAKTNVRARRWFVRDWRSSYYYPDVGLIVLDLWSGDVGKHDD</sequence>
<accession>A0A8H7DW97</accession>
<dbReference type="GeneID" id="59369894"/>
<dbReference type="VEuPathDB" id="FungiDB:PC9H_000053"/>
<evidence type="ECO:0000313" key="2">
    <source>
        <dbReference type="Proteomes" id="UP000623687"/>
    </source>
</evidence>
<keyword evidence="2" id="KW-1185">Reference proteome</keyword>
<comment type="caution">
    <text evidence="1">The sequence shown here is derived from an EMBL/GenBank/DDBJ whole genome shotgun (WGS) entry which is preliminary data.</text>
</comment>
<dbReference type="OrthoDB" id="3071584at2759"/>
<proteinExistence type="predicted"/>
<dbReference type="RefSeq" id="XP_036635561.1">
    <property type="nucleotide sequence ID" value="XM_036769716.1"/>
</dbReference>
<dbReference type="EMBL" id="JACETU010000001">
    <property type="protein sequence ID" value="KAF7439717.1"/>
    <property type="molecule type" value="Genomic_DNA"/>
</dbReference>
<name>A0A8H7DW97_PLEOS</name>
<evidence type="ECO:0000313" key="1">
    <source>
        <dbReference type="EMBL" id="KAF7439717.1"/>
    </source>
</evidence>
<dbReference type="AlphaFoldDB" id="A0A8H7DW97"/>
<gene>
    <name evidence="1" type="ORF">PC9H_000053</name>
</gene>